<proteinExistence type="predicted"/>
<dbReference type="EMBL" id="ML737117">
    <property type="protein sequence ID" value="KAE8346062.1"/>
    <property type="molecule type" value="Genomic_DNA"/>
</dbReference>
<protein>
    <submittedName>
        <fullName evidence="1">Uncharacterized protein</fullName>
    </submittedName>
</protein>
<dbReference type="AlphaFoldDB" id="A0A5N6YKL0"/>
<sequence length="66" mass="7627">MQQNDTSMRFRRVCFICVTKASSTILFLKFITCSATVRIYFGYCNVRTHGDMSSSKLSEVYVQLRS</sequence>
<accession>A0A5N6YKL0</accession>
<organism evidence="1">
    <name type="scientific">Aspergillus arachidicola</name>
    <dbReference type="NCBI Taxonomy" id="656916"/>
    <lineage>
        <taxon>Eukaryota</taxon>
        <taxon>Fungi</taxon>
        <taxon>Dikarya</taxon>
        <taxon>Ascomycota</taxon>
        <taxon>Pezizomycotina</taxon>
        <taxon>Eurotiomycetes</taxon>
        <taxon>Eurotiomycetidae</taxon>
        <taxon>Eurotiales</taxon>
        <taxon>Aspergillaceae</taxon>
        <taxon>Aspergillus</taxon>
        <taxon>Aspergillus subgen. Circumdati</taxon>
    </lineage>
</organism>
<reference evidence="1" key="1">
    <citation type="submission" date="2019-04" db="EMBL/GenBank/DDBJ databases">
        <title>Friends and foes A comparative genomics study of 23 Aspergillus species from section Flavi.</title>
        <authorList>
            <consortium name="DOE Joint Genome Institute"/>
            <person name="Kjaerbolling I."/>
            <person name="Vesth T."/>
            <person name="Frisvad J.C."/>
            <person name="Nybo J.L."/>
            <person name="Theobald S."/>
            <person name="Kildgaard S."/>
            <person name="Isbrandt T."/>
            <person name="Kuo A."/>
            <person name="Sato A."/>
            <person name="Lyhne E.K."/>
            <person name="Kogle M.E."/>
            <person name="Wiebenga A."/>
            <person name="Kun R.S."/>
            <person name="Lubbers R.J."/>
            <person name="Makela M.R."/>
            <person name="Barry K."/>
            <person name="Chovatia M."/>
            <person name="Clum A."/>
            <person name="Daum C."/>
            <person name="Haridas S."/>
            <person name="He G."/>
            <person name="LaButti K."/>
            <person name="Lipzen A."/>
            <person name="Mondo S."/>
            <person name="Riley R."/>
            <person name="Salamov A."/>
            <person name="Simmons B.A."/>
            <person name="Magnuson J.K."/>
            <person name="Henrissat B."/>
            <person name="Mortensen U.H."/>
            <person name="Larsen T.O."/>
            <person name="Devries R.P."/>
            <person name="Grigoriev I.V."/>
            <person name="Machida M."/>
            <person name="Baker S.E."/>
            <person name="Andersen M.R."/>
        </authorList>
    </citation>
    <scope>NUCLEOTIDE SEQUENCE</scope>
    <source>
        <strain evidence="1">CBS 117612</strain>
    </source>
</reference>
<gene>
    <name evidence="1" type="ORF">BDV24DRAFT_124242</name>
</gene>
<name>A0A5N6YKL0_9EURO</name>
<dbReference type="Proteomes" id="UP000325558">
    <property type="component" value="Unassembled WGS sequence"/>
</dbReference>
<evidence type="ECO:0000313" key="1">
    <source>
        <dbReference type="EMBL" id="KAE8346062.1"/>
    </source>
</evidence>